<sequence length="249" mass="27665">MDFVASGYVLLEGVIDDSFNQRCNDLGRGNIDAFIASDAFTDTVLLHPQVAGVARSLLGADFLVPAGGHHHVFEKPHLGQTWHSDGLSGSGYDVTELQCYYYPHAVDVEDGPTMILPGSHCRAVDREAIAHYGDIMGQVSLTVPAGTVAMTRYGIWHKAGPKTNSRRRGMIKFSYHRQAAPRRDWLVDTADVPAYVNGPRFGYVTEVESYRDRVRRMRTWNWLCGQDTNVTLLWEKSRPVSQVIGAVDA</sequence>
<organism evidence="1">
    <name type="scientific">marine metagenome</name>
    <dbReference type="NCBI Taxonomy" id="408172"/>
    <lineage>
        <taxon>unclassified sequences</taxon>
        <taxon>metagenomes</taxon>
        <taxon>ecological metagenomes</taxon>
    </lineage>
</organism>
<reference evidence="1" key="1">
    <citation type="submission" date="2018-05" db="EMBL/GenBank/DDBJ databases">
        <authorList>
            <person name="Lanie J.A."/>
            <person name="Ng W.-L."/>
            <person name="Kazmierczak K.M."/>
            <person name="Andrzejewski T.M."/>
            <person name="Davidsen T.M."/>
            <person name="Wayne K.J."/>
            <person name="Tettelin H."/>
            <person name="Glass J.I."/>
            <person name="Rusch D."/>
            <person name="Podicherti R."/>
            <person name="Tsui H.-C.T."/>
            <person name="Winkler M.E."/>
        </authorList>
    </citation>
    <scope>NUCLEOTIDE SEQUENCE</scope>
</reference>
<dbReference type="Pfam" id="PF05721">
    <property type="entry name" value="PhyH"/>
    <property type="match status" value="1"/>
</dbReference>
<proteinExistence type="predicted"/>
<evidence type="ECO:0000313" key="1">
    <source>
        <dbReference type="EMBL" id="SVD21514.1"/>
    </source>
</evidence>
<protein>
    <recommendedName>
        <fullName evidence="2">Phytanoyl-CoA dioxygenase family protein</fullName>
    </recommendedName>
</protein>
<dbReference type="EMBL" id="UINC01136630">
    <property type="protein sequence ID" value="SVD21514.1"/>
    <property type="molecule type" value="Genomic_DNA"/>
</dbReference>
<evidence type="ECO:0008006" key="2">
    <source>
        <dbReference type="Google" id="ProtNLM"/>
    </source>
</evidence>
<dbReference type="InterPro" id="IPR008775">
    <property type="entry name" value="Phytyl_CoA_dOase-like"/>
</dbReference>
<gene>
    <name evidence="1" type="ORF">METZ01_LOCUS374368</name>
</gene>
<dbReference type="AlphaFoldDB" id="A0A382THC5"/>
<dbReference type="SUPFAM" id="SSF51197">
    <property type="entry name" value="Clavaminate synthase-like"/>
    <property type="match status" value="1"/>
</dbReference>
<name>A0A382THC5_9ZZZZ</name>
<dbReference type="Gene3D" id="2.60.120.620">
    <property type="entry name" value="q2cbj1_9rhob like domain"/>
    <property type="match status" value="1"/>
</dbReference>
<accession>A0A382THC5</accession>